<gene>
    <name evidence="1" type="ORF">D5018_20710</name>
</gene>
<sequence length="409" mass="42060">MGMLALPTASSVGLYNALKDGANRVYQQFPSAETAISASIAVGAGIATGGVGGAVAALGYCVAATQSGKLVHFLEKKATEQLPENLKQSQGVNFAIQAASTLTHGAVIGLTSPAGIAYGTVKATAGLAAGQIAVKASDAVMEELQFDKDGYVRRGANMAAGALGGYAASQAVDGVANYINSRLPENYTPTNMEQEVVIDDGDQFYDAPEAPQVKQHVESLNLKGGLMPNRMAARDLLSLGDDIPEPTPPTQNCPANRTIIVFPQGSSRTIDGTDGYCGVVELDDTASTFFGCQDSSAERAQLTLKSGYLSLNGNSAQSAKVHIILNGSAPVGTSYRIQAGNNAGQKGYFLIENTGGETTGVSALSKTLESATVVAINNDNTGVTFNGNSGTKSSLYAKNSRANGSKISN</sequence>
<dbReference type="OrthoDB" id="6412730at2"/>
<evidence type="ECO:0000313" key="1">
    <source>
        <dbReference type="EMBL" id="RLV57786.1"/>
    </source>
</evidence>
<reference evidence="1 2" key="1">
    <citation type="submission" date="2018-09" db="EMBL/GenBank/DDBJ databases">
        <title>Phylogeny of the Shewanellaceae, and recommendation for two new genera, Pseudoshewanella and Parashewanella.</title>
        <authorList>
            <person name="Wang G."/>
        </authorList>
    </citation>
    <scope>NUCLEOTIDE SEQUENCE [LARGE SCALE GENOMIC DNA]</scope>
    <source>
        <strain evidence="1 2">C51</strain>
    </source>
</reference>
<dbReference type="RefSeq" id="WP_121840874.1">
    <property type="nucleotide sequence ID" value="NZ_ML014893.1"/>
</dbReference>
<accession>A0A3L8PR07</accession>
<evidence type="ECO:0008006" key="3">
    <source>
        <dbReference type="Google" id="ProtNLM"/>
    </source>
</evidence>
<dbReference type="AlphaFoldDB" id="A0A3L8PR07"/>
<dbReference type="Proteomes" id="UP000281474">
    <property type="component" value="Unassembled WGS sequence"/>
</dbReference>
<proteinExistence type="predicted"/>
<organism evidence="1 2">
    <name type="scientific">Parashewanella curva</name>
    <dbReference type="NCBI Taxonomy" id="2338552"/>
    <lineage>
        <taxon>Bacteria</taxon>
        <taxon>Pseudomonadati</taxon>
        <taxon>Pseudomonadota</taxon>
        <taxon>Gammaproteobacteria</taxon>
        <taxon>Alteromonadales</taxon>
        <taxon>Shewanellaceae</taxon>
        <taxon>Parashewanella</taxon>
    </lineage>
</organism>
<keyword evidence="2" id="KW-1185">Reference proteome</keyword>
<name>A0A3L8PR07_9GAMM</name>
<comment type="caution">
    <text evidence="1">The sequence shown here is derived from an EMBL/GenBank/DDBJ whole genome shotgun (WGS) entry which is preliminary data.</text>
</comment>
<protein>
    <recommendedName>
        <fullName evidence="3">DUF637 domain-containing protein</fullName>
    </recommendedName>
</protein>
<evidence type="ECO:0000313" key="2">
    <source>
        <dbReference type="Proteomes" id="UP000281474"/>
    </source>
</evidence>
<dbReference type="EMBL" id="QZEI01000144">
    <property type="protein sequence ID" value="RLV57786.1"/>
    <property type="molecule type" value="Genomic_DNA"/>
</dbReference>